<reference evidence="1 2" key="1">
    <citation type="submission" date="2016-03" db="EMBL/GenBank/DDBJ databases">
        <title>Acetic acid bacteria sequencing.</title>
        <authorList>
            <person name="Brandt J."/>
            <person name="Jakob F."/>
            <person name="Vogel R.F."/>
        </authorList>
    </citation>
    <scope>NUCLEOTIDE SEQUENCE [LARGE SCALE GENOMIC DNA]</scope>
    <source>
        <strain evidence="1 2">TMW2.1084</strain>
        <plasmid evidence="2">pac1084_1</plasmid>
    </source>
</reference>
<protein>
    <submittedName>
        <fullName evidence="1">Uncharacterized protein</fullName>
    </submittedName>
</protein>
<sequence length="74" mass="8100">MYVKGDLFLNDCPALEALPSDLMVEGHISLTGCDGIMIPAELIERMGDRITLPQSYEVLPAQDREPSPDDTPTP</sequence>
<name>A0A1U9LJS0_9PROT</name>
<gene>
    <name evidence="1" type="ORF">A0U91_17015</name>
</gene>
<geneLocation type="plasmid" evidence="2">
    <name>pac1084_1</name>
</geneLocation>
<proteinExistence type="predicted"/>
<organism evidence="1 2">
    <name type="scientific">Acetobacter persici</name>
    <dbReference type="NCBI Taxonomy" id="1076596"/>
    <lineage>
        <taxon>Bacteria</taxon>
        <taxon>Pseudomonadati</taxon>
        <taxon>Pseudomonadota</taxon>
        <taxon>Alphaproteobacteria</taxon>
        <taxon>Acetobacterales</taxon>
        <taxon>Acetobacteraceae</taxon>
        <taxon>Acetobacter</taxon>
    </lineage>
</organism>
<accession>A0A1U9LJS0</accession>
<keyword evidence="1" id="KW-0614">Plasmid</keyword>
<evidence type="ECO:0000313" key="1">
    <source>
        <dbReference type="EMBL" id="AQT06703.1"/>
    </source>
</evidence>
<dbReference type="EMBL" id="CP014688">
    <property type="protein sequence ID" value="AQT06703.1"/>
    <property type="molecule type" value="Genomic_DNA"/>
</dbReference>
<dbReference type="KEGG" id="aper:A0U91_17015"/>
<evidence type="ECO:0000313" key="2">
    <source>
        <dbReference type="Proteomes" id="UP000189055"/>
    </source>
</evidence>
<dbReference type="Proteomes" id="UP000189055">
    <property type="component" value="Plasmid pAC1084_1"/>
</dbReference>
<dbReference type="AlphaFoldDB" id="A0A1U9LJS0"/>